<dbReference type="Proteomes" id="UP001062846">
    <property type="component" value="Chromosome 9"/>
</dbReference>
<evidence type="ECO:0000313" key="1">
    <source>
        <dbReference type="EMBL" id="KAI8539590.1"/>
    </source>
</evidence>
<keyword evidence="2" id="KW-1185">Reference proteome</keyword>
<proteinExistence type="predicted"/>
<reference evidence="1" key="1">
    <citation type="submission" date="2022-02" db="EMBL/GenBank/DDBJ databases">
        <title>Plant Genome Project.</title>
        <authorList>
            <person name="Zhang R.-G."/>
        </authorList>
    </citation>
    <scope>NUCLEOTIDE SEQUENCE</scope>
    <source>
        <strain evidence="1">AT1</strain>
    </source>
</reference>
<name>A0ACC0MF44_RHOML</name>
<accession>A0ACC0MF44</accession>
<organism evidence="1 2">
    <name type="scientific">Rhododendron molle</name>
    <name type="common">Chinese azalea</name>
    <name type="synonym">Azalea mollis</name>
    <dbReference type="NCBI Taxonomy" id="49168"/>
    <lineage>
        <taxon>Eukaryota</taxon>
        <taxon>Viridiplantae</taxon>
        <taxon>Streptophyta</taxon>
        <taxon>Embryophyta</taxon>
        <taxon>Tracheophyta</taxon>
        <taxon>Spermatophyta</taxon>
        <taxon>Magnoliopsida</taxon>
        <taxon>eudicotyledons</taxon>
        <taxon>Gunneridae</taxon>
        <taxon>Pentapetalae</taxon>
        <taxon>asterids</taxon>
        <taxon>Ericales</taxon>
        <taxon>Ericaceae</taxon>
        <taxon>Ericoideae</taxon>
        <taxon>Rhodoreae</taxon>
        <taxon>Rhododendron</taxon>
    </lineage>
</organism>
<evidence type="ECO:0000313" key="2">
    <source>
        <dbReference type="Proteomes" id="UP001062846"/>
    </source>
</evidence>
<dbReference type="EMBL" id="CM046396">
    <property type="protein sequence ID" value="KAI8539590.1"/>
    <property type="molecule type" value="Genomic_DNA"/>
</dbReference>
<gene>
    <name evidence="1" type="ORF">RHMOL_Rhmol09G0194700</name>
</gene>
<sequence length="214" mass="23787">MKMLESLDLSRNRLFGKIPPTLAALNFLSVLDVSNNNLSGKIPTSTQLQSFDASVYSGNAQLCGLPLPDKCPGEEQDGKKGIQEGDDEDWFTTPAFYISLGVGFACGFWAIFGTILFSSVSRYAWFKFLDKVADRLKASIPDLRHRLLGMNFRSTAWKSLIPALSRPVLRERKVSNEITFPSSRGLGTLFYYVLFVPFMVGLVGKTTGRVSRLK</sequence>
<protein>
    <submittedName>
        <fullName evidence="1">Uncharacterized protein</fullName>
    </submittedName>
</protein>
<comment type="caution">
    <text evidence="1">The sequence shown here is derived from an EMBL/GenBank/DDBJ whole genome shotgun (WGS) entry which is preliminary data.</text>
</comment>